<reference evidence="1 2" key="1">
    <citation type="submission" date="2016-11" db="EMBL/GenBank/DDBJ databases">
        <authorList>
            <person name="Jaros S."/>
            <person name="Januszkiewicz K."/>
            <person name="Wedrychowicz H."/>
        </authorList>
    </citation>
    <scope>NUCLEOTIDE SEQUENCE [LARGE SCALE GENOMIC DNA]</scope>
    <source>
        <strain evidence="1 2">GAS499</strain>
    </source>
</reference>
<name>A0A1M6LG28_9BRAD</name>
<accession>A0A1M6LG28</accession>
<dbReference type="RefSeq" id="WP_079537405.1">
    <property type="nucleotide sequence ID" value="NZ_LT670844.1"/>
</dbReference>
<dbReference type="OrthoDB" id="7947538at2"/>
<dbReference type="Proteomes" id="UP000189935">
    <property type="component" value="Chromosome I"/>
</dbReference>
<gene>
    <name evidence="1" type="ORF">SAMN05444159_1263</name>
</gene>
<evidence type="ECO:0000313" key="2">
    <source>
        <dbReference type="Proteomes" id="UP000189935"/>
    </source>
</evidence>
<organism evidence="1 2">
    <name type="scientific">Bradyrhizobium lablabi</name>
    <dbReference type="NCBI Taxonomy" id="722472"/>
    <lineage>
        <taxon>Bacteria</taxon>
        <taxon>Pseudomonadati</taxon>
        <taxon>Pseudomonadota</taxon>
        <taxon>Alphaproteobacteria</taxon>
        <taxon>Hyphomicrobiales</taxon>
        <taxon>Nitrobacteraceae</taxon>
        <taxon>Bradyrhizobium</taxon>
    </lineage>
</organism>
<proteinExistence type="predicted"/>
<sequence length="150" mass="16904">MPLPTDTDFDLGDLDARDEAELAIKHPSTGEITTWVWTFYGPGHPKTIELANRVSRDALRDLAAQKQARVNGKKWKEEEQSIDHLRADNVASIVARTKTFTPVKISGETISFSPEAAIKLLLDRKKGWLFAQVMEFLKEDENFIHPSAKS</sequence>
<protein>
    <submittedName>
        <fullName evidence="1">Uncharacterized protein</fullName>
    </submittedName>
</protein>
<evidence type="ECO:0000313" key="1">
    <source>
        <dbReference type="EMBL" id="SHJ70025.1"/>
    </source>
</evidence>
<dbReference type="EMBL" id="LT670844">
    <property type="protein sequence ID" value="SHJ70025.1"/>
    <property type="molecule type" value="Genomic_DNA"/>
</dbReference>
<dbReference type="AlphaFoldDB" id="A0A1M6LG28"/>